<feature type="transmembrane region" description="Helical" evidence="1">
    <location>
        <begin position="58"/>
        <end position="75"/>
    </location>
</feature>
<reference evidence="2" key="1">
    <citation type="submission" date="2000-11" db="EMBL/GenBank/DDBJ databases">
        <title>Isolation of full-length cDNA clones from macaque brain cDNA libraries.</title>
        <authorList>
            <person name="Osada N."/>
            <person name="Hida M."/>
            <person name="Kusuda J."/>
            <person name="Tanuma R."/>
            <person name="Iseki K."/>
            <person name="Hirai M."/>
            <person name="Terao K."/>
            <person name="Suzuki Y."/>
            <person name="Sugano S."/>
            <person name="Hashimoto K."/>
        </authorList>
    </citation>
    <scope>NUCLEOTIDE SEQUENCE</scope>
    <source>
        <tissue evidence="2">Cerebellum cortex</tissue>
    </source>
</reference>
<dbReference type="AlphaFoldDB" id="Q9GKW4"/>
<keyword evidence="1" id="KW-0472">Membrane</keyword>
<evidence type="ECO:0000313" key="2">
    <source>
        <dbReference type="EMBL" id="BAB18141.1"/>
    </source>
</evidence>
<dbReference type="PANTHER" id="PTHR12138">
    <property type="entry name" value="PRIMATE-EXPANDED PROTEIN FAMILY"/>
    <property type="match status" value="1"/>
</dbReference>
<proteinExistence type="evidence at transcript level"/>
<name>Q9GKW4_MACFA</name>
<protein>
    <submittedName>
        <fullName evidence="2">Uncharacterized protein</fullName>
    </submittedName>
</protein>
<keyword evidence="1" id="KW-1133">Transmembrane helix</keyword>
<organism evidence="2">
    <name type="scientific">Macaca fascicularis</name>
    <name type="common">Crab-eating macaque</name>
    <name type="synonym">Cynomolgus monkey</name>
    <dbReference type="NCBI Taxonomy" id="9541"/>
    <lineage>
        <taxon>Eukaryota</taxon>
        <taxon>Metazoa</taxon>
        <taxon>Chordata</taxon>
        <taxon>Craniata</taxon>
        <taxon>Vertebrata</taxon>
        <taxon>Euteleostomi</taxon>
        <taxon>Mammalia</taxon>
        <taxon>Eutheria</taxon>
        <taxon>Euarchontoglires</taxon>
        <taxon>Primates</taxon>
        <taxon>Haplorrhini</taxon>
        <taxon>Catarrhini</taxon>
        <taxon>Cercopithecidae</taxon>
        <taxon>Cercopithecinae</taxon>
        <taxon>Macaca</taxon>
    </lineage>
</organism>
<dbReference type="PANTHER" id="PTHR12138:SF135">
    <property type="entry name" value="SAM DOMAIN-CONTAINING PROTEIN"/>
    <property type="match status" value="1"/>
</dbReference>
<dbReference type="EMBL" id="AB051115">
    <property type="protein sequence ID" value="BAB18141.1"/>
    <property type="molecule type" value="mRNA"/>
</dbReference>
<keyword evidence="1" id="KW-0812">Transmembrane</keyword>
<accession>Q9GKW4</accession>
<sequence>MVCTQLRTWPPALSPRCLAYVQPWLSLLRLWALPFVHCLLPGLCLGETTWGFCSAPLYFLRWFSLFLVLFLFIFLRCSLALSPRLECNGAILAHCNLCLLSLSDSPASVSSE</sequence>
<evidence type="ECO:0000256" key="1">
    <source>
        <dbReference type="SAM" id="Phobius"/>
    </source>
</evidence>
<feature type="transmembrane region" description="Helical" evidence="1">
    <location>
        <begin position="30"/>
        <end position="52"/>
    </location>
</feature>